<organism evidence="3">
    <name type="scientific">Dissoconium aciculare CBS 342.82</name>
    <dbReference type="NCBI Taxonomy" id="1314786"/>
    <lineage>
        <taxon>Eukaryota</taxon>
        <taxon>Fungi</taxon>
        <taxon>Dikarya</taxon>
        <taxon>Ascomycota</taxon>
        <taxon>Pezizomycotina</taxon>
        <taxon>Dothideomycetes</taxon>
        <taxon>Dothideomycetidae</taxon>
        <taxon>Mycosphaerellales</taxon>
        <taxon>Dissoconiaceae</taxon>
        <taxon>Dissoconium</taxon>
    </lineage>
</organism>
<evidence type="ECO:0000313" key="3">
    <source>
        <dbReference type="RefSeq" id="XP_033464820.1"/>
    </source>
</evidence>
<reference evidence="3" key="2">
    <citation type="submission" date="2020-04" db="EMBL/GenBank/DDBJ databases">
        <authorList>
            <consortium name="NCBI Genome Project"/>
        </authorList>
    </citation>
    <scope>NUCLEOTIDE SEQUENCE</scope>
    <source>
        <strain evidence="3">CBS 342.82</strain>
    </source>
</reference>
<keyword evidence="2" id="KW-1185">Reference proteome</keyword>
<dbReference type="RefSeq" id="XP_033464820.1">
    <property type="nucleotide sequence ID" value="XM_033600133.1"/>
</dbReference>
<name>A0A6J3MJ80_9PEZI</name>
<dbReference type="Proteomes" id="UP000504637">
    <property type="component" value="Unplaced"/>
</dbReference>
<accession>A0A6J3MJ80</accession>
<dbReference type="GeneID" id="54357933"/>
<evidence type="ECO:0000313" key="2">
    <source>
        <dbReference type="Proteomes" id="UP000504637"/>
    </source>
</evidence>
<reference evidence="3" key="1">
    <citation type="submission" date="2020-01" db="EMBL/GenBank/DDBJ databases">
        <authorList>
            <consortium name="DOE Joint Genome Institute"/>
            <person name="Haridas S."/>
            <person name="Albert R."/>
            <person name="Binder M."/>
            <person name="Bloem J."/>
            <person name="Labutti K."/>
            <person name="Salamov A."/>
            <person name="Andreopoulos B."/>
            <person name="Baker S.E."/>
            <person name="Barry K."/>
            <person name="Bills G."/>
            <person name="Bluhm B.H."/>
            <person name="Cannon C."/>
            <person name="Castanera R."/>
            <person name="Culley D.E."/>
            <person name="Daum C."/>
            <person name="Ezra D."/>
            <person name="Gonzalez J.B."/>
            <person name="Henrissat B."/>
            <person name="Kuo A."/>
            <person name="Liang C."/>
            <person name="Lipzen A."/>
            <person name="Lutzoni F."/>
            <person name="Magnuson J."/>
            <person name="Mondo S."/>
            <person name="Nolan M."/>
            <person name="Ohm R."/>
            <person name="Pangilinan J."/>
            <person name="Park H.-J."/>
            <person name="Ramirez L."/>
            <person name="Alfaro M."/>
            <person name="Sun H."/>
            <person name="Tritt A."/>
            <person name="Yoshinaga Y."/>
            <person name="Zwiers L.-H."/>
            <person name="Turgeon B.G."/>
            <person name="Goodwin S.B."/>
            <person name="Spatafora J.W."/>
            <person name="Crous P.W."/>
            <person name="Grigoriev I.V."/>
        </authorList>
    </citation>
    <scope>NUCLEOTIDE SEQUENCE</scope>
    <source>
        <strain evidence="3">CBS 342.82</strain>
    </source>
</reference>
<protein>
    <submittedName>
        <fullName evidence="3">Uncharacterized protein</fullName>
    </submittedName>
</protein>
<gene>
    <name evidence="3" type="ORF">K489DRAFT_27655</name>
</gene>
<feature type="compositionally biased region" description="Basic and acidic residues" evidence="1">
    <location>
        <begin position="142"/>
        <end position="161"/>
    </location>
</feature>
<feature type="region of interest" description="Disordered" evidence="1">
    <location>
        <begin position="132"/>
        <end position="167"/>
    </location>
</feature>
<sequence length="167" mass="19118">MENSASWSPAPGHDSSARTRYMHGQVLRHAPPTKHDTVNVHSEVNLFAAQARKPGLCLSRNRYPRRSRRMSLSPYKVAHCVFWRHRPQHDRATVRLSNVIRVAQVVCSAPVRRVKVLELTCSTWFGRDRPLQVRNDSSGQDNCDHRRPEDRLSSTGDRLDDQQISSS</sequence>
<reference evidence="3" key="3">
    <citation type="submission" date="2025-08" db="UniProtKB">
        <authorList>
            <consortium name="RefSeq"/>
        </authorList>
    </citation>
    <scope>IDENTIFICATION</scope>
    <source>
        <strain evidence="3">CBS 342.82</strain>
    </source>
</reference>
<evidence type="ECO:0000256" key="1">
    <source>
        <dbReference type="SAM" id="MobiDB-lite"/>
    </source>
</evidence>
<dbReference type="AlphaFoldDB" id="A0A6J3MJ80"/>
<proteinExistence type="predicted"/>